<keyword evidence="5" id="KW-1185">Reference proteome</keyword>
<dbReference type="InterPro" id="IPR006860">
    <property type="entry name" value="FecR"/>
</dbReference>
<dbReference type="STRING" id="632955.GCA_000829675_00602"/>
<dbReference type="PANTHER" id="PTHR30273">
    <property type="entry name" value="PERIPLASMIC SIGNAL SENSOR AND SIGMA FACTOR ACTIVATOR FECR-RELATED"/>
    <property type="match status" value="1"/>
</dbReference>
<dbReference type="OrthoDB" id="6688387at2"/>
<keyword evidence="1" id="KW-0812">Transmembrane</keyword>
<sequence length="292" mass="33429">MALKSDSKTTESSCLQEVQRKLASFEDDVLPYLPSKEAILERAKQRQFKKKALGTSILSVFAVLFGVYGYNPVYEQFDVHTVKGQQHLLHLNDGTTIHLNTETHIQVQQRIRSREIIINQGEASFHVAHSKFEAFKFFERQFKVTAGQMQVIDIGTIFNVIKHNKTDATVVVEQGEVAVKIEGSDKAMIHLVQGQSLSNYRQDLQAIRAVDVYSVQAWRSGDIVLQQTPLIEAIENFQRYADFEVDIQNPELEKIQVNGQFKANNYQQFMQVLPAVFKLNVEKISDKQWQIK</sequence>
<dbReference type="eggNOG" id="COG3712">
    <property type="taxonomic scope" value="Bacteria"/>
</dbReference>
<dbReference type="Gene3D" id="3.55.50.30">
    <property type="match status" value="1"/>
</dbReference>
<dbReference type="PATRIC" id="fig|421052.3.peg.3106"/>
<comment type="caution">
    <text evidence="4">The sequence shown here is derived from an EMBL/GenBank/DDBJ whole genome shotgun (WGS) entry which is preliminary data.</text>
</comment>
<organism evidence="4 5">
    <name type="scientific">Acinetobacter rudis CIP 110305</name>
    <dbReference type="NCBI Taxonomy" id="421052"/>
    <lineage>
        <taxon>Bacteria</taxon>
        <taxon>Pseudomonadati</taxon>
        <taxon>Pseudomonadota</taxon>
        <taxon>Gammaproteobacteria</taxon>
        <taxon>Moraxellales</taxon>
        <taxon>Moraxellaceae</taxon>
        <taxon>Acinetobacter</taxon>
    </lineage>
</organism>
<name>S3MRD8_9GAMM</name>
<gene>
    <name evidence="4" type="ORF">F945_03174</name>
</gene>
<dbReference type="InterPro" id="IPR012373">
    <property type="entry name" value="Ferrdict_sens_TM"/>
</dbReference>
<feature type="domain" description="FecR protein" evidence="2">
    <location>
        <begin position="78"/>
        <end position="177"/>
    </location>
</feature>
<keyword evidence="1" id="KW-0472">Membrane</keyword>
<evidence type="ECO:0000259" key="3">
    <source>
        <dbReference type="Pfam" id="PF16344"/>
    </source>
</evidence>
<dbReference type="AlphaFoldDB" id="S3MRD8"/>
<keyword evidence="1" id="KW-1133">Transmembrane helix</keyword>
<evidence type="ECO:0000259" key="2">
    <source>
        <dbReference type="Pfam" id="PF04773"/>
    </source>
</evidence>
<proteinExistence type="predicted"/>
<dbReference type="Pfam" id="PF04773">
    <property type="entry name" value="FecR"/>
    <property type="match status" value="1"/>
</dbReference>
<accession>S3MRD8</accession>
<dbReference type="PIRSF" id="PIRSF018266">
    <property type="entry name" value="FecR"/>
    <property type="match status" value="1"/>
</dbReference>
<evidence type="ECO:0000313" key="5">
    <source>
        <dbReference type="Proteomes" id="UP000014568"/>
    </source>
</evidence>
<dbReference type="Gene3D" id="2.60.120.1440">
    <property type="match status" value="1"/>
</dbReference>
<dbReference type="EMBL" id="ATGI01000038">
    <property type="protein sequence ID" value="EPF70157.1"/>
    <property type="molecule type" value="Genomic_DNA"/>
</dbReference>
<evidence type="ECO:0000256" key="1">
    <source>
        <dbReference type="SAM" id="Phobius"/>
    </source>
</evidence>
<feature type="domain" description="Protein FecR C-terminal" evidence="3">
    <location>
        <begin position="223"/>
        <end position="288"/>
    </location>
</feature>
<dbReference type="GO" id="GO:0016989">
    <property type="term" value="F:sigma factor antagonist activity"/>
    <property type="evidence" value="ECO:0007669"/>
    <property type="project" value="TreeGrafter"/>
</dbReference>
<dbReference type="HOGENOM" id="CLU_050192_0_2_6"/>
<protein>
    <submittedName>
        <fullName evidence="4">Uncharacterized protein</fullName>
    </submittedName>
</protein>
<dbReference type="PANTHER" id="PTHR30273:SF2">
    <property type="entry name" value="PROTEIN FECR"/>
    <property type="match status" value="1"/>
</dbReference>
<evidence type="ECO:0000313" key="4">
    <source>
        <dbReference type="EMBL" id="EPF70157.1"/>
    </source>
</evidence>
<dbReference type="Proteomes" id="UP000014568">
    <property type="component" value="Unassembled WGS sequence"/>
</dbReference>
<dbReference type="RefSeq" id="WP_016657543.1">
    <property type="nucleotide sequence ID" value="NZ_KE340355.1"/>
</dbReference>
<dbReference type="InterPro" id="IPR032508">
    <property type="entry name" value="FecR_C"/>
</dbReference>
<dbReference type="Pfam" id="PF16344">
    <property type="entry name" value="FecR_C"/>
    <property type="match status" value="1"/>
</dbReference>
<feature type="transmembrane region" description="Helical" evidence="1">
    <location>
        <begin position="52"/>
        <end position="70"/>
    </location>
</feature>
<reference evidence="4 5" key="1">
    <citation type="submission" date="2013-06" db="EMBL/GenBank/DDBJ databases">
        <title>The Genome Sequence of Acinetobacter rudis CIP 110305.</title>
        <authorList>
            <consortium name="The Broad Institute Genome Sequencing Platform"/>
            <consortium name="The Broad Institute Genome Sequencing Center for Infectious Disease"/>
            <person name="Cerqueira G."/>
            <person name="Feldgarden M."/>
            <person name="Courvalin P."/>
            <person name="Perichon B."/>
            <person name="Grillot-Courvalin C."/>
            <person name="Clermont D."/>
            <person name="Rocha E."/>
            <person name="Yoon E.-J."/>
            <person name="Nemec A."/>
            <person name="Young S.K."/>
            <person name="Zeng Q."/>
            <person name="Gargeya S."/>
            <person name="Fitzgerald M."/>
            <person name="Abouelleil A."/>
            <person name="Alvarado L."/>
            <person name="Berlin A.M."/>
            <person name="Chapman S.B."/>
            <person name="Dewar J."/>
            <person name="Goldberg J."/>
            <person name="Griggs A."/>
            <person name="Gujja S."/>
            <person name="Hansen M."/>
            <person name="Howarth C."/>
            <person name="Imamovic A."/>
            <person name="Larimer J."/>
            <person name="McCowan C."/>
            <person name="Murphy C."/>
            <person name="Pearson M."/>
            <person name="Priest M."/>
            <person name="Roberts A."/>
            <person name="Saif S."/>
            <person name="Shea T."/>
            <person name="Sykes S."/>
            <person name="Wortman J."/>
            <person name="Nusbaum C."/>
            <person name="Birren B."/>
        </authorList>
    </citation>
    <scope>NUCLEOTIDE SEQUENCE [LARGE SCALE GENOMIC DNA]</scope>
    <source>
        <strain evidence="4 5">CIP 110305</strain>
    </source>
</reference>